<organism evidence="7 8">
    <name type="scientific">Mycena venus</name>
    <dbReference type="NCBI Taxonomy" id="2733690"/>
    <lineage>
        <taxon>Eukaryota</taxon>
        <taxon>Fungi</taxon>
        <taxon>Dikarya</taxon>
        <taxon>Basidiomycota</taxon>
        <taxon>Agaricomycotina</taxon>
        <taxon>Agaricomycetes</taxon>
        <taxon>Agaricomycetidae</taxon>
        <taxon>Agaricales</taxon>
        <taxon>Marasmiineae</taxon>
        <taxon>Mycenaceae</taxon>
        <taxon>Mycena</taxon>
    </lineage>
</organism>
<dbReference type="Pfam" id="PF01494">
    <property type="entry name" value="FAD_binding_3"/>
    <property type="match status" value="1"/>
</dbReference>
<comment type="similarity">
    <text evidence="1">Belongs to the paxM FAD-dependent monooxygenase family.</text>
</comment>
<keyword evidence="4" id="KW-0560">Oxidoreductase</keyword>
<gene>
    <name evidence="7" type="ORF">MVEN_00227500</name>
</gene>
<evidence type="ECO:0000256" key="4">
    <source>
        <dbReference type="ARBA" id="ARBA00023002"/>
    </source>
</evidence>
<dbReference type="Proteomes" id="UP000620124">
    <property type="component" value="Unassembled WGS sequence"/>
</dbReference>
<proteinExistence type="inferred from homology"/>
<comment type="caution">
    <text evidence="7">The sequence shown here is derived from an EMBL/GenBank/DDBJ whole genome shotgun (WGS) entry which is preliminary data.</text>
</comment>
<evidence type="ECO:0000259" key="6">
    <source>
        <dbReference type="Pfam" id="PF01494"/>
    </source>
</evidence>
<evidence type="ECO:0000256" key="2">
    <source>
        <dbReference type="ARBA" id="ARBA00022630"/>
    </source>
</evidence>
<sequence length="394" mass="43774">MFRQVSSTPAHTFLDPWKQIFESSKSPTDIGSISIQINAFRVLKHLGASIENLGGVEFGGLIGYFSDTTEGNTQRWLVPEVQEDPGIFCNRKDLSNELRRLALEEDGQGLPANIRIGKKVIACDPDQATLTLDDGEVIHADLVLGCDGIGSVVRKNILGYDQKAPSSGWSCFRTLFDAATMDAIPELDWIREGVSGGRFVFAREEPFRALFINLCEEGRLVNLVAIYTDTEQDNPEWSQAATQEEILERFQDFHPNFRRVLDLPPSDSWLRWKLLALPELPSWTRGRAAILGDAAHATFPFLGQGAAMAVEEGGSLGCLLPHGTEVKDIPTRLQAYESLCKPRGDFVSAESIAQAVEPSKRGRYFRSKELQAYILEYDPIKASQEVLSRLLSQT</sequence>
<keyword evidence="8" id="KW-1185">Reference proteome</keyword>
<dbReference type="PANTHER" id="PTHR13789:SF314">
    <property type="entry name" value="FAD-BINDING DOMAIN-CONTAINING PROTEIN"/>
    <property type="match status" value="1"/>
</dbReference>
<evidence type="ECO:0000256" key="1">
    <source>
        <dbReference type="ARBA" id="ARBA00007992"/>
    </source>
</evidence>
<name>A0A8H6YYU5_9AGAR</name>
<evidence type="ECO:0000313" key="8">
    <source>
        <dbReference type="Proteomes" id="UP000620124"/>
    </source>
</evidence>
<dbReference type="GO" id="GO:0004497">
    <property type="term" value="F:monooxygenase activity"/>
    <property type="evidence" value="ECO:0007669"/>
    <property type="project" value="UniProtKB-KW"/>
</dbReference>
<dbReference type="PRINTS" id="PR00420">
    <property type="entry name" value="RNGMNOXGNASE"/>
</dbReference>
<dbReference type="PANTHER" id="PTHR13789">
    <property type="entry name" value="MONOOXYGENASE"/>
    <property type="match status" value="1"/>
</dbReference>
<dbReference type="OrthoDB" id="9993796at2759"/>
<reference evidence="7" key="1">
    <citation type="submission" date="2020-05" db="EMBL/GenBank/DDBJ databases">
        <title>Mycena genomes resolve the evolution of fungal bioluminescence.</title>
        <authorList>
            <person name="Tsai I.J."/>
        </authorList>
    </citation>
    <scope>NUCLEOTIDE SEQUENCE</scope>
    <source>
        <strain evidence="7">CCC161011</strain>
    </source>
</reference>
<evidence type="ECO:0000313" key="7">
    <source>
        <dbReference type="EMBL" id="KAF7369008.1"/>
    </source>
</evidence>
<dbReference type="SUPFAM" id="SSF54373">
    <property type="entry name" value="FAD-linked reductases, C-terminal domain"/>
    <property type="match status" value="1"/>
</dbReference>
<dbReference type="EMBL" id="JACAZI010000002">
    <property type="protein sequence ID" value="KAF7369008.1"/>
    <property type="molecule type" value="Genomic_DNA"/>
</dbReference>
<dbReference type="AlphaFoldDB" id="A0A8H6YYU5"/>
<protein>
    <submittedName>
        <fullName evidence="7">FAD/NAD(P)-binding domain-containing protein</fullName>
    </submittedName>
</protein>
<keyword evidence="3" id="KW-0274">FAD</keyword>
<evidence type="ECO:0000256" key="5">
    <source>
        <dbReference type="ARBA" id="ARBA00023033"/>
    </source>
</evidence>
<evidence type="ECO:0000256" key="3">
    <source>
        <dbReference type="ARBA" id="ARBA00022827"/>
    </source>
</evidence>
<keyword evidence="5" id="KW-0503">Monooxygenase</keyword>
<accession>A0A8H6YYU5</accession>
<feature type="domain" description="FAD-binding" evidence="6">
    <location>
        <begin position="134"/>
        <end position="345"/>
    </location>
</feature>
<dbReference type="Gene3D" id="3.50.50.60">
    <property type="entry name" value="FAD/NAD(P)-binding domain"/>
    <property type="match status" value="1"/>
</dbReference>
<keyword evidence="2" id="KW-0285">Flavoprotein</keyword>
<dbReference type="InterPro" id="IPR002938">
    <property type="entry name" value="FAD-bd"/>
</dbReference>
<dbReference type="InterPro" id="IPR036188">
    <property type="entry name" value="FAD/NAD-bd_sf"/>
</dbReference>
<dbReference type="GO" id="GO:0071949">
    <property type="term" value="F:FAD binding"/>
    <property type="evidence" value="ECO:0007669"/>
    <property type="project" value="InterPro"/>
</dbReference>
<dbReference type="SUPFAM" id="SSF51905">
    <property type="entry name" value="FAD/NAD(P)-binding domain"/>
    <property type="match status" value="1"/>
</dbReference>
<dbReference type="InterPro" id="IPR050493">
    <property type="entry name" value="FAD-dep_Monooxygenase_BioMet"/>
</dbReference>